<dbReference type="SUPFAM" id="SSF109604">
    <property type="entry name" value="HD-domain/PDEase-like"/>
    <property type="match status" value="1"/>
</dbReference>
<reference evidence="2" key="1">
    <citation type="submission" date="2020-06" db="EMBL/GenBank/DDBJ databases">
        <title>Unique genomic features of the anaerobic methanotrophic archaea.</title>
        <authorList>
            <person name="Chadwick G.L."/>
            <person name="Skennerton C.T."/>
            <person name="Laso-Perez R."/>
            <person name="Leu A.O."/>
            <person name="Speth D.R."/>
            <person name="Yu H."/>
            <person name="Morgan-Lang C."/>
            <person name="Hatzenpichler R."/>
            <person name="Goudeau D."/>
            <person name="Malmstrom R."/>
            <person name="Brazelton W.J."/>
            <person name="Woyke T."/>
            <person name="Hallam S.J."/>
            <person name="Tyson G.W."/>
            <person name="Wegener G."/>
            <person name="Boetius A."/>
            <person name="Orphan V."/>
        </authorList>
    </citation>
    <scope>NUCLEOTIDE SEQUENCE</scope>
</reference>
<name>A0A7G9YGK0_9EURY</name>
<protein>
    <recommendedName>
        <fullName evidence="1">HD domain-containing protein</fullName>
    </recommendedName>
</protein>
<organism evidence="2">
    <name type="scientific">Candidatus Methanogaster sp. ANME-2c ERB4</name>
    <dbReference type="NCBI Taxonomy" id="2759911"/>
    <lineage>
        <taxon>Archaea</taxon>
        <taxon>Methanobacteriati</taxon>
        <taxon>Methanobacteriota</taxon>
        <taxon>Stenosarchaea group</taxon>
        <taxon>Methanomicrobia</taxon>
        <taxon>Methanosarcinales</taxon>
        <taxon>ANME-2 cluster</taxon>
        <taxon>Candidatus Methanogasteraceae</taxon>
        <taxon>Candidatus Methanogaster</taxon>
    </lineage>
</organism>
<dbReference type="InterPro" id="IPR006674">
    <property type="entry name" value="HD_domain"/>
</dbReference>
<evidence type="ECO:0000259" key="1">
    <source>
        <dbReference type="Pfam" id="PF01966"/>
    </source>
</evidence>
<dbReference type="Pfam" id="PF01966">
    <property type="entry name" value="HD"/>
    <property type="match status" value="1"/>
</dbReference>
<dbReference type="AlphaFoldDB" id="A0A7G9YGK0"/>
<dbReference type="NCBIfam" id="TIGR00277">
    <property type="entry name" value="HDIG"/>
    <property type="match status" value="1"/>
</dbReference>
<evidence type="ECO:0000313" key="2">
    <source>
        <dbReference type="EMBL" id="QNO47134.1"/>
    </source>
</evidence>
<dbReference type="EMBL" id="MT631242">
    <property type="protein sequence ID" value="QNO47134.1"/>
    <property type="molecule type" value="Genomic_DNA"/>
</dbReference>
<dbReference type="Gene3D" id="1.10.3210.10">
    <property type="entry name" value="Hypothetical protein af1432"/>
    <property type="match status" value="1"/>
</dbReference>
<accession>A0A7G9YGK0</accession>
<feature type="domain" description="HD" evidence="1">
    <location>
        <begin position="38"/>
        <end position="154"/>
    </location>
</feature>
<sequence>MIENDVDTAFFHSWFRNYVKGFYSEDPRIQKNIRLKEEHSLRVCKEILQLCKALHLNKNALCLADTIALFHDIGRFEQFKTYGTFNDRVSENHATLGLKVLEETNVLSRLTETQRSIAYKAISYHNVRKLPCPASENPDCLLYSKLLRDADKLDIWRVVTTYYGKRHKHRNPALELELPDTPEYSLCFVEDILNNRVSNSHELKTFNDMKLLQLGWIFDINFTQTFIQIQQRQIIEKIIADLPDTEDIRKIQNHLKEHLNKKISEKNSNPRSPI</sequence>
<gene>
    <name evidence="2" type="ORF">ANPEMHCN_00013</name>
</gene>
<dbReference type="CDD" id="cd00077">
    <property type="entry name" value="HDc"/>
    <property type="match status" value="1"/>
</dbReference>
<dbReference type="InterPro" id="IPR003607">
    <property type="entry name" value="HD/PDEase_dom"/>
</dbReference>
<dbReference type="InterPro" id="IPR006675">
    <property type="entry name" value="HDIG_dom"/>
</dbReference>
<proteinExistence type="predicted"/>